<name>A0A182IGU5_ANOAR</name>
<reference evidence="2" key="1">
    <citation type="submission" date="2022-08" db="UniProtKB">
        <authorList>
            <consortium name="EnsemblMetazoa"/>
        </authorList>
    </citation>
    <scope>IDENTIFICATION</scope>
    <source>
        <strain evidence="2">Dongola</strain>
    </source>
</reference>
<dbReference type="Proteomes" id="UP000075840">
    <property type="component" value="Unassembled WGS sequence"/>
</dbReference>
<dbReference type="EMBL" id="APCN01000179">
    <property type="status" value="NOT_ANNOTATED_CDS"/>
    <property type="molecule type" value="Genomic_DNA"/>
</dbReference>
<dbReference type="AlphaFoldDB" id="A0A182IGU5"/>
<feature type="region of interest" description="Disordered" evidence="1">
    <location>
        <begin position="1"/>
        <end position="23"/>
    </location>
</feature>
<dbReference type="EnsemblMetazoa" id="AARA014683-RA">
    <property type="protein sequence ID" value="AARA014683-PA"/>
    <property type="gene ID" value="AARA014683"/>
</dbReference>
<sequence length="23" mass="2537">MRSSWLDVVGSSKKNTPSGKCLR</sequence>
<organism evidence="2 3">
    <name type="scientific">Anopheles arabiensis</name>
    <name type="common">Mosquito</name>
    <dbReference type="NCBI Taxonomy" id="7173"/>
    <lineage>
        <taxon>Eukaryota</taxon>
        <taxon>Metazoa</taxon>
        <taxon>Ecdysozoa</taxon>
        <taxon>Arthropoda</taxon>
        <taxon>Hexapoda</taxon>
        <taxon>Insecta</taxon>
        <taxon>Pterygota</taxon>
        <taxon>Neoptera</taxon>
        <taxon>Endopterygota</taxon>
        <taxon>Diptera</taxon>
        <taxon>Nematocera</taxon>
        <taxon>Culicoidea</taxon>
        <taxon>Culicidae</taxon>
        <taxon>Anophelinae</taxon>
        <taxon>Anopheles</taxon>
    </lineage>
</organism>
<feature type="compositionally biased region" description="Polar residues" evidence="1">
    <location>
        <begin position="12"/>
        <end position="23"/>
    </location>
</feature>
<evidence type="ECO:0000256" key="1">
    <source>
        <dbReference type="SAM" id="MobiDB-lite"/>
    </source>
</evidence>
<dbReference type="VEuPathDB" id="VectorBase:AARA014683"/>
<keyword evidence="3" id="KW-1185">Reference proteome</keyword>
<evidence type="ECO:0000313" key="2">
    <source>
        <dbReference type="EnsemblMetazoa" id="AARA014683-PA"/>
    </source>
</evidence>
<evidence type="ECO:0000313" key="3">
    <source>
        <dbReference type="Proteomes" id="UP000075840"/>
    </source>
</evidence>
<protein>
    <submittedName>
        <fullName evidence="2">Uncharacterized protein</fullName>
    </submittedName>
</protein>
<accession>A0A182IGU5</accession>
<proteinExistence type="predicted"/>